<dbReference type="Gene3D" id="3.30.70.330">
    <property type="match status" value="1"/>
</dbReference>
<feature type="domain" description="RRM" evidence="5">
    <location>
        <begin position="505"/>
        <end position="579"/>
    </location>
</feature>
<evidence type="ECO:0000256" key="4">
    <source>
        <dbReference type="SAM" id="MobiDB-lite"/>
    </source>
</evidence>
<keyword evidence="3" id="KW-0175">Coiled coil</keyword>
<gene>
    <name evidence="7" type="ORF">CRM22_003995</name>
</gene>
<dbReference type="CDD" id="cd16983">
    <property type="entry name" value="CID_SCAF8_like"/>
    <property type="match status" value="1"/>
</dbReference>
<feature type="region of interest" description="Disordered" evidence="4">
    <location>
        <begin position="756"/>
        <end position="798"/>
    </location>
</feature>
<dbReference type="PANTHER" id="PTHR23140">
    <property type="entry name" value="RNA PROCESSING PROTEIN LD23810P"/>
    <property type="match status" value="1"/>
</dbReference>
<dbReference type="Pfam" id="PF04818">
    <property type="entry name" value="CID"/>
    <property type="match status" value="1"/>
</dbReference>
<dbReference type="PROSITE" id="PS51391">
    <property type="entry name" value="CID"/>
    <property type="match status" value="1"/>
</dbReference>
<dbReference type="STRING" id="147828.A0A4S2LYD4"/>
<dbReference type="AlphaFoldDB" id="A0A4S2LYD4"/>
<dbReference type="InterPro" id="IPR051485">
    <property type="entry name" value="SR-CTD_assoc_factor"/>
</dbReference>
<evidence type="ECO:0000259" key="5">
    <source>
        <dbReference type="PROSITE" id="PS50102"/>
    </source>
</evidence>
<dbReference type="Proteomes" id="UP000308267">
    <property type="component" value="Unassembled WGS sequence"/>
</dbReference>
<dbReference type="PANTHER" id="PTHR23140:SF4">
    <property type="entry name" value="PROTEIN CBR-NRD-1"/>
    <property type="match status" value="1"/>
</dbReference>
<dbReference type="InterPro" id="IPR000504">
    <property type="entry name" value="RRM_dom"/>
</dbReference>
<evidence type="ECO:0000256" key="1">
    <source>
        <dbReference type="ARBA" id="ARBA00022884"/>
    </source>
</evidence>
<feature type="region of interest" description="Disordered" evidence="4">
    <location>
        <begin position="434"/>
        <end position="473"/>
    </location>
</feature>
<dbReference type="InterPro" id="IPR012677">
    <property type="entry name" value="Nucleotide-bd_a/b_plait_sf"/>
</dbReference>
<evidence type="ECO:0000313" key="8">
    <source>
        <dbReference type="Proteomes" id="UP000308267"/>
    </source>
</evidence>
<feature type="compositionally biased region" description="Polar residues" evidence="4">
    <location>
        <begin position="757"/>
        <end position="782"/>
    </location>
</feature>
<dbReference type="Gene3D" id="1.25.40.90">
    <property type="match status" value="1"/>
</dbReference>
<dbReference type="OrthoDB" id="79367at2759"/>
<dbReference type="GO" id="GO:0003723">
    <property type="term" value="F:RNA binding"/>
    <property type="evidence" value="ECO:0007669"/>
    <property type="project" value="UniProtKB-UniRule"/>
</dbReference>
<keyword evidence="1 2" id="KW-0694">RNA-binding</keyword>
<reference evidence="7 8" key="1">
    <citation type="journal article" date="2019" name="BMC Genomics">
        <title>New insights from Opisthorchis felineus genome: update on genomics of the epidemiologically important liver flukes.</title>
        <authorList>
            <person name="Ershov N.I."/>
            <person name="Mordvinov V.A."/>
            <person name="Prokhortchouk E.B."/>
            <person name="Pakharukova M.Y."/>
            <person name="Gunbin K.V."/>
            <person name="Ustyantsev K."/>
            <person name="Genaev M.A."/>
            <person name="Blinov A.G."/>
            <person name="Mazur A."/>
            <person name="Boulygina E."/>
            <person name="Tsygankova S."/>
            <person name="Khrameeva E."/>
            <person name="Chekanov N."/>
            <person name="Fan G."/>
            <person name="Xiao A."/>
            <person name="Zhang H."/>
            <person name="Xu X."/>
            <person name="Yang H."/>
            <person name="Solovyev V."/>
            <person name="Lee S.M."/>
            <person name="Liu X."/>
            <person name="Afonnikov D.A."/>
            <person name="Skryabin K.G."/>
        </authorList>
    </citation>
    <scope>NUCLEOTIDE SEQUENCE [LARGE SCALE GENOMIC DNA]</scope>
    <source>
        <strain evidence="7">AK-0245</strain>
        <tissue evidence="7">Whole organism</tissue>
    </source>
</reference>
<accession>A0A4S2LYD4</accession>
<organism evidence="7 8">
    <name type="scientific">Opisthorchis felineus</name>
    <dbReference type="NCBI Taxonomy" id="147828"/>
    <lineage>
        <taxon>Eukaryota</taxon>
        <taxon>Metazoa</taxon>
        <taxon>Spiralia</taxon>
        <taxon>Lophotrochozoa</taxon>
        <taxon>Platyhelminthes</taxon>
        <taxon>Trematoda</taxon>
        <taxon>Digenea</taxon>
        <taxon>Opisthorchiida</taxon>
        <taxon>Opisthorchiata</taxon>
        <taxon>Opisthorchiidae</taxon>
        <taxon>Opisthorchis</taxon>
    </lineage>
</organism>
<name>A0A4S2LYD4_OPIFE</name>
<sequence>MEYVTAFNAELNSLKETPLPVSRKKMASITRAALKAIKFYKHVVQSVEKFIIRCPSELKIPGLYVIDAVVRQSQSFYQDKDVYGPRFMRNLVAVFLSLLQCEEKDKPMISRVLYLWQRSSVFPLPIIQALQNVLNDPDNQDVVQNANNLIASAITQEDNKARAHASSEITGHVAENMKDTGPDGRICTGVSNAQTQLLQLQVMQRKIAEQSALLNHSGMIDPEVRSQLRTLMSQLNQRREEAEAQLAQGKGEEELSVIDPSFLARLQAMVDTLAQTRALQERLNQGRIDTQQHQSLVSGHSGSFVGQAEECGDVDSGPNPVEVFDDGDPRPVAAYRHGLPSRRSRPLAEPPLDSGSPPGNGSVVSSDSLPSDRAIPFRSRLRGTPQDTGAYESGQEDGDEEIWTHPLRHPRKIRRIDENDSHLLSYAGHPLSGSFQNVSESESADVDVRHSPDTPFGSVRRRAGSSHSDQDQDFSIYSNFKHHGQRRRRIGMPRVLANHVTILSHTIFIGHLHKQLAESRLKNLCVEVAGGQVVECNFIPPRGCAFVTFSTRRAAHRALTQMDQSKMNGRQIKVAWAPNRGVKSNEAYMKNYWDPVEGCTYLPVEEITKLTRPKLDQILAGHGEIDEDSVADPRLRDLILNISASHSTNATASPSTPTAAYIYGATGTLRTSIAAAPAALVAPAYSIAGLAPIPVAMASTTSSNLPAVIPPPIPMIIPLVPAIQSQPQKNPIYFTNPGSATQQGAIDLAELTDAPTAKQQNSGKQTPGYTDIQVSQSSQPENINHPHEPTSEKNFPGQVGAQTHGVPTSIFRNHCRPLSQQAFSISVPTSRASHWLGPNVVRPGDGSNAVMRGSGNVGAGSWVHRPGFVPRRPVAMPLTDPSGMVSTPSSFHIRMPERPGLSMNHNVVQSQFNNVHRHPQPQPGSTGMQHPRGMVPQCIQRPQMDPSRMHAPWLAAERPFQPGFNASNPHRFGRPMVNRNPSPGAGLGKRHCKLASLESVRELVDVELSSPCTQRTEKDTFGVASNHRPTAHRTHALPTAIWDA</sequence>
<feature type="compositionally biased region" description="Low complexity" evidence="4">
    <location>
        <begin position="353"/>
        <end position="368"/>
    </location>
</feature>
<dbReference type="Pfam" id="PF00076">
    <property type="entry name" value="RRM_1"/>
    <property type="match status" value="1"/>
</dbReference>
<dbReference type="SUPFAM" id="SSF54928">
    <property type="entry name" value="RNA-binding domain, RBD"/>
    <property type="match status" value="1"/>
</dbReference>
<keyword evidence="8" id="KW-1185">Reference proteome</keyword>
<feature type="region of interest" description="Disordered" evidence="4">
    <location>
        <begin position="1025"/>
        <end position="1044"/>
    </location>
</feature>
<feature type="coiled-coil region" evidence="3">
    <location>
        <begin position="225"/>
        <end position="252"/>
    </location>
</feature>
<feature type="compositionally biased region" description="Polar residues" evidence="4">
    <location>
        <begin position="290"/>
        <end position="301"/>
    </location>
</feature>
<dbReference type="InterPro" id="IPR008942">
    <property type="entry name" value="ENTH_VHS"/>
</dbReference>
<comment type="caution">
    <text evidence="7">The sequence shown here is derived from an EMBL/GenBank/DDBJ whole genome shotgun (WGS) entry which is preliminary data.</text>
</comment>
<dbReference type="InterPro" id="IPR006569">
    <property type="entry name" value="CID_dom"/>
</dbReference>
<evidence type="ECO:0000313" key="7">
    <source>
        <dbReference type="EMBL" id="TGZ68945.1"/>
    </source>
</evidence>
<proteinExistence type="predicted"/>
<feature type="domain" description="CID" evidence="6">
    <location>
        <begin position="1"/>
        <end position="138"/>
    </location>
</feature>
<protein>
    <recommendedName>
        <fullName evidence="9">RRM domain-containing protein</fullName>
    </recommendedName>
</protein>
<evidence type="ECO:0000256" key="3">
    <source>
        <dbReference type="SAM" id="Coils"/>
    </source>
</evidence>
<dbReference type="SMART" id="SM00582">
    <property type="entry name" value="RPR"/>
    <property type="match status" value="1"/>
</dbReference>
<evidence type="ECO:0000256" key="2">
    <source>
        <dbReference type="PROSITE-ProRule" id="PRU00176"/>
    </source>
</evidence>
<dbReference type="EMBL" id="SJOL01006298">
    <property type="protein sequence ID" value="TGZ68945.1"/>
    <property type="molecule type" value="Genomic_DNA"/>
</dbReference>
<dbReference type="SUPFAM" id="SSF48464">
    <property type="entry name" value="ENTH/VHS domain"/>
    <property type="match status" value="1"/>
</dbReference>
<evidence type="ECO:0000259" key="6">
    <source>
        <dbReference type="PROSITE" id="PS51391"/>
    </source>
</evidence>
<dbReference type="GO" id="GO:0005634">
    <property type="term" value="C:nucleus"/>
    <property type="evidence" value="ECO:0007669"/>
    <property type="project" value="TreeGrafter"/>
</dbReference>
<evidence type="ECO:0008006" key="9">
    <source>
        <dbReference type="Google" id="ProtNLM"/>
    </source>
</evidence>
<dbReference type="PROSITE" id="PS50102">
    <property type="entry name" value="RRM"/>
    <property type="match status" value="1"/>
</dbReference>
<dbReference type="InterPro" id="IPR035979">
    <property type="entry name" value="RBD_domain_sf"/>
</dbReference>
<dbReference type="SMART" id="SM00360">
    <property type="entry name" value="RRM"/>
    <property type="match status" value="1"/>
</dbReference>
<feature type="region of interest" description="Disordered" evidence="4">
    <location>
        <begin position="290"/>
        <end position="405"/>
    </location>
</feature>